<evidence type="ECO:0000256" key="6">
    <source>
        <dbReference type="ARBA" id="ARBA00023136"/>
    </source>
</evidence>
<dbReference type="GO" id="GO:0022857">
    <property type="term" value="F:transmembrane transporter activity"/>
    <property type="evidence" value="ECO:0007669"/>
    <property type="project" value="InterPro"/>
</dbReference>
<name>X1J3H4_9ZZZZ</name>
<evidence type="ECO:0000256" key="1">
    <source>
        <dbReference type="ARBA" id="ARBA00004651"/>
    </source>
</evidence>
<dbReference type="InterPro" id="IPR050171">
    <property type="entry name" value="MFS_Transporters"/>
</dbReference>
<dbReference type="PROSITE" id="PS50850">
    <property type="entry name" value="MFS"/>
    <property type="match status" value="1"/>
</dbReference>
<dbReference type="Gene3D" id="1.20.1250.20">
    <property type="entry name" value="MFS general substrate transporter like domains"/>
    <property type="match status" value="1"/>
</dbReference>
<feature type="non-terminal residue" evidence="9">
    <location>
        <position position="1"/>
    </location>
</feature>
<comment type="caution">
    <text evidence="9">The sequence shown here is derived from an EMBL/GenBank/DDBJ whole genome shotgun (WGS) entry which is preliminary data.</text>
</comment>
<protein>
    <recommendedName>
        <fullName evidence="8">Major facilitator superfamily (MFS) profile domain-containing protein</fullName>
    </recommendedName>
</protein>
<reference evidence="9" key="1">
    <citation type="journal article" date="2014" name="Front. Microbiol.">
        <title>High frequency of phylogenetically diverse reductive dehalogenase-homologous genes in deep subseafloor sedimentary metagenomes.</title>
        <authorList>
            <person name="Kawai M."/>
            <person name="Futagami T."/>
            <person name="Toyoda A."/>
            <person name="Takaki Y."/>
            <person name="Nishi S."/>
            <person name="Hori S."/>
            <person name="Arai W."/>
            <person name="Tsubouchi T."/>
            <person name="Morono Y."/>
            <person name="Uchiyama I."/>
            <person name="Ito T."/>
            <person name="Fujiyama A."/>
            <person name="Inagaki F."/>
            <person name="Takami H."/>
        </authorList>
    </citation>
    <scope>NUCLEOTIDE SEQUENCE</scope>
    <source>
        <strain evidence="9">Expedition CK06-06</strain>
    </source>
</reference>
<dbReference type="InterPro" id="IPR036259">
    <property type="entry name" value="MFS_trans_sf"/>
</dbReference>
<keyword evidence="5 7" id="KW-1133">Transmembrane helix</keyword>
<feature type="transmembrane region" description="Helical" evidence="7">
    <location>
        <begin position="16"/>
        <end position="34"/>
    </location>
</feature>
<dbReference type="PANTHER" id="PTHR23517">
    <property type="entry name" value="RESISTANCE PROTEIN MDTM, PUTATIVE-RELATED-RELATED"/>
    <property type="match status" value="1"/>
</dbReference>
<proteinExistence type="predicted"/>
<dbReference type="AlphaFoldDB" id="X1J3H4"/>
<feature type="transmembrane region" description="Helical" evidence="7">
    <location>
        <begin position="77"/>
        <end position="100"/>
    </location>
</feature>
<evidence type="ECO:0000256" key="7">
    <source>
        <dbReference type="SAM" id="Phobius"/>
    </source>
</evidence>
<evidence type="ECO:0000256" key="3">
    <source>
        <dbReference type="ARBA" id="ARBA00022475"/>
    </source>
</evidence>
<evidence type="ECO:0000313" key="9">
    <source>
        <dbReference type="EMBL" id="GAH64338.1"/>
    </source>
</evidence>
<evidence type="ECO:0000256" key="4">
    <source>
        <dbReference type="ARBA" id="ARBA00022692"/>
    </source>
</evidence>
<dbReference type="PANTHER" id="PTHR23517:SF3">
    <property type="entry name" value="INTEGRAL MEMBRANE TRANSPORT PROTEIN"/>
    <property type="match status" value="1"/>
</dbReference>
<keyword evidence="3" id="KW-1003">Cell membrane</keyword>
<dbReference type="SUPFAM" id="SSF103473">
    <property type="entry name" value="MFS general substrate transporter"/>
    <property type="match status" value="1"/>
</dbReference>
<keyword evidence="2" id="KW-0813">Transport</keyword>
<sequence>VLLVVLVSRITTKMKAIPVMAVGIAFGSAGFLILALTSSAWMFVLSIAVFSIGEMIAHPKYYSYVGLIAPQDKKAVYMGYAFLYGVFGSLIGTNLGAVLYENILKPVVPSARVVKAGLPLAAEAATQAKSFWLIFAVLGGVCLIGMLLYNRFFSEETHKTNRRAWKIMLGLYSVFALAGFYFLIYSLFLVPEIQWRTFVQALILLLLGGGGLSISLRGKP</sequence>
<feature type="transmembrane region" description="Helical" evidence="7">
    <location>
        <begin position="197"/>
        <end position="216"/>
    </location>
</feature>
<feature type="transmembrane region" description="Helical" evidence="7">
    <location>
        <begin position="169"/>
        <end position="191"/>
    </location>
</feature>
<organism evidence="9">
    <name type="scientific">marine sediment metagenome</name>
    <dbReference type="NCBI Taxonomy" id="412755"/>
    <lineage>
        <taxon>unclassified sequences</taxon>
        <taxon>metagenomes</taxon>
        <taxon>ecological metagenomes</taxon>
    </lineage>
</organism>
<keyword evidence="6 7" id="KW-0472">Membrane</keyword>
<dbReference type="InterPro" id="IPR020846">
    <property type="entry name" value="MFS_dom"/>
</dbReference>
<gene>
    <name evidence="9" type="ORF">S03H2_42669</name>
</gene>
<feature type="transmembrane region" description="Helical" evidence="7">
    <location>
        <begin position="130"/>
        <end position="149"/>
    </location>
</feature>
<comment type="subcellular location">
    <subcellularLocation>
        <location evidence="1">Cell membrane</location>
        <topology evidence="1">Multi-pass membrane protein</topology>
    </subcellularLocation>
</comment>
<keyword evidence="4 7" id="KW-0812">Transmembrane</keyword>
<feature type="domain" description="Major facilitator superfamily (MFS) profile" evidence="8">
    <location>
        <begin position="1"/>
        <end position="157"/>
    </location>
</feature>
<dbReference type="GO" id="GO:0005886">
    <property type="term" value="C:plasma membrane"/>
    <property type="evidence" value="ECO:0007669"/>
    <property type="project" value="UniProtKB-SubCell"/>
</dbReference>
<accession>X1J3H4</accession>
<dbReference type="EMBL" id="BARU01026573">
    <property type="protein sequence ID" value="GAH64338.1"/>
    <property type="molecule type" value="Genomic_DNA"/>
</dbReference>
<evidence type="ECO:0000256" key="2">
    <source>
        <dbReference type="ARBA" id="ARBA00022448"/>
    </source>
</evidence>
<evidence type="ECO:0000256" key="5">
    <source>
        <dbReference type="ARBA" id="ARBA00022989"/>
    </source>
</evidence>
<evidence type="ECO:0000259" key="8">
    <source>
        <dbReference type="PROSITE" id="PS50850"/>
    </source>
</evidence>